<dbReference type="SUPFAM" id="SSF53448">
    <property type="entry name" value="Nucleotide-diphospho-sugar transferases"/>
    <property type="match status" value="1"/>
</dbReference>
<dbReference type="InterPro" id="IPR029044">
    <property type="entry name" value="Nucleotide-diphossugar_trans"/>
</dbReference>
<dbReference type="InterPro" id="IPR005771">
    <property type="entry name" value="GalU_uridylyltTrfase_bac/arc"/>
</dbReference>
<proteinExistence type="inferred from homology"/>
<keyword evidence="4 11" id="KW-0808">Transferase</keyword>
<evidence type="ECO:0000256" key="4">
    <source>
        <dbReference type="ARBA" id="ARBA00022679"/>
    </source>
</evidence>
<sequence length="88" mass="9829">MEFIEKPDQPQTLDSDLMAVGRYVLSVDIWAELERTEPGAWGRIQLTDAIAELAKKQSVDAMLMTGDSYDCGKKMGYMQAFVKYGCAT</sequence>
<evidence type="ECO:0000256" key="6">
    <source>
        <dbReference type="ARBA" id="ARBA00031455"/>
    </source>
</evidence>
<evidence type="ECO:0000256" key="9">
    <source>
        <dbReference type="ARBA" id="ARBA00048128"/>
    </source>
</evidence>
<comment type="catalytic activity">
    <reaction evidence="9">
        <text>alpha-D-glucose 1-phosphate + UTP + H(+) = UDP-alpha-D-glucose + diphosphate</text>
        <dbReference type="Rhea" id="RHEA:19889"/>
        <dbReference type="ChEBI" id="CHEBI:15378"/>
        <dbReference type="ChEBI" id="CHEBI:33019"/>
        <dbReference type="ChEBI" id="CHEBI:46398"/>
        <dbReference type="ChEBI" id="CHEBI:58601"/>
        <dbReference type="ChEBI" id="CHEBI:58885"/>
        <dbReference type="EC" id="2.7.7.9"/>
    </reaction>
</comment>
<protein>
    <recommendedName>
        <fullName evidence="3">UTP--glucose-1-phosphate uridylyltransferase</fullName>
        <ecNumber evidence="2">2.7.7.9</ecNumber>
    </recommendedName>
    <alternativeName>
        <fullName evidence="6">Alpha-D-glucosyl-1-phosphate uridylyltransferase</fullName>
    </alternativeName>
    <alternativeName>
        <fullName evidence="7">UDP-glucose pyrophosphorylase</fullName>
    </alternativeName>
    <alternativeName>
        <fullName evidence="8">Uridine diphosphoglucose pyrophosphorylase</fullName>
    </alternativeName>
</protein>
<dbReference type="PANTHER" id="PTHR43197">
    <property type="entry name" value="UTP--GLUCOSE-1-PHOSPHATE URIDYLYLTRANSFERASE"/>
    <property type="match status" value="1"/>
</dbReference>
<gene>
    <name evidence="11" type="primary">galF_2</name>
    <name evidence="11" type="ORF">NCTC129_05764</name>
</gene>
<comment type="similarity">
    <text evidence="1">Belongs to the UDPGP type 2 family.</text>
</comment>
<feature type="domain" description="Nucleotidyl transferase" evidence="10">
    <location>
        <begin position="2"/>
        <end position="84"/>
    </location>
</feature>
<dbReference type="PANTHER" id="PTHR43197:SF2">
    <property type="entry name" value="UTP--GLUCOSE-1-PHOSPHATE URIDYLYLTRANSFERASE"/>
    <property type="match status" value="1"/>
</dbReference>
<keyword evidence="5 11" id="KW-0548">Nucleotidyltransferase</keyword>
<evidence type="ECO:0000256" key="3">
    <source>
        <dbReference type="ARBA" id="ARBA00019048"/>
    </source>
</evidence>
<evidence type="ECO:0000256" key="7">
    <source>
        <dbReference type="ARBA" id="ARBA00031959"/>
    </source>
</evidence>
<evidence type="ECO:0000256" key="8">
    <source>
        <dbReference type="ARBA" id="ARBA00032341"/>
    </source>
</evidence>
<organism evidence="11 12">
    <name type="scientific">Salmonella enterica I</name>
    <dbReference type="NCBI Taxonomy" id="59201"/>
    <lineage>
        <taxon>Bacteria</taxon>
        <taxon>Pseudomonadati</taxon>
        <taxon>Pseudomonadota</taxon>
        <taxon>Gammaproteobacteria</taxon>
        <taxon>Enterobacterales</taxon>
        <taxon>Enterobacteriaceae</taxon>
        <taxon>Salmonella</taxon>
    </lineage>
</organism>
<reference evidence="11 12" key="1">
    <citation type="submission" date="2018-12" db="EMBL/GenBank/DDBJ databases">
        <authorList>
            <consortium name="Pathogen Informatics"/>
        </authorList>
    </citation>
    <scope>NUCLEOTIDE SEQUENCE [LARGE SCALE GENOMIC DNA]</scope>
    <source>
        <strain evidence="11 12">NCTC129</strain>
    </source>
</reference>
<name>A0A447N809_SALET</name>
<dbReference type="GO" id="GO:0003983">
    <property type="term" value="F:UTP:glucose-1-phosphate uridylyltransferase activity"/>
    <property type="evidence" value="ECO:0007669"/>
    <property type="project" value="UniProtKB-EC"/>
</dbReference>
<dbReference type="Pfam" id="PF00483">
    <property type="entry name" value="NTP_transferase"/>
    <property type="match status" value="1"/>
</dbReference>
<evidence type="ECO:0000313" key="12">
    <source>
        <dbReference type="Proteomes" id="UP000282086"/>
    </source>
</evidence>
<dbReference type="AlphaFoldDB" id="A0A447N809"/>
<dbReference type="Proteomes" id="UP000282086">
    <property type="component" value="Chromosome"/>
</dbReference>
<dbReference type="GO" id="GO:0006011">
    <property type="term" value="P:UDP-alpha-D-glucose metabolic process"/>
    <property type="evidence" value="ECO:0007669"/>
    <property type="project" value="InterPro"/>
</dbReference>
<dbReference type="InterPro" id="IPR005835">
    <property type="entry name" value="NTP_transferase_dom"/>
</dbReference>
<evidence type="ECO:0000256" key="1">
    <source>
        <dbReference type="ARBA" id="ARBA00006890"/>
    </source>
</evidence>
<dbReference type="EC" id="2.7.7.9" evidence="2"/>
<accession>A0A447N809</accession>
<dbReference type="Gene3D" id="3.90.550.10">
    <property type="entry name" value="Spore Coat Polysaccharide Biosynthesis Protein SpsA, Chain A"/>
    <property type="match status" value="1"/>
</dbReference>
<evidence type="ECO:0000313" key="11">
    <source>
        <dbReference type="EMBL" id="VDZ99453.1"/>
    </source>
</evidence>
<evidence type="ECO:0000256" key="2">
    <source>
        <dbReference type="ARBA" id="ARBA00012415"/>
    </source>
</evidence>
<evidence type="ECO:0000256" key="5">
    <source>
        <dbReference type="ARBA" id="ARBA00022695"/>
    </source>
</evidence>
<evidence type="ECO:0000259" key="10">
    <source>
        <dbReference type="Pfam" id="PF00483"/>
    </source>
</evidence>
<dbReference type="EMBL" id="LR134140">
    <property type="protein sequence ID" value="VDZ99453.1"/>
    <property type="molecule type" value="Genomic_DNA"/>
</dbReference>